<keyword evidence="3" id="KW-1185">Reference proteome</keyword>
<sequence length="358" mass="39198">MELLKSRPLMTKNELLSYVNSASGFILVVSENIKPVLFSNGQPVSANFELPEVIRNVSIYSLDKLEALDFLHGDLKLPNDTQPGDAQSETQSQDTLSEAPRIVQLDINLEVPPEFALPIENGVIEAVKHLFQKKSVALSVVHGKGRVRQGFTGTNLLVLRVAVEGYSLGEVGPEVIADSLKEHIERELGFRTTVSISELGIQRVKKLPLVRFQRRKVNFRGGRVLEVPLSTTKGSVKVDMDKLQKEVEKILQEAGLSEELLELTKKEEKSESAGLLERSLVSKLSSIKGITLNWVKVTGSGGNYSLALGINRTSKSLSDVQIVEAVKEAIKGAESEAHAAGVSGRFVSAYVVIEKDIY</sequence>
<evidence type="ECO:0000256" key="1">
    <source>
        <dbReference type="SAM" id="Coils"/>
    </source>
</evidence>
<proteinExistence type="predicted"/>
<dbReference type="EMBL" id="AP006878">
    <property type="protein sequence ID" value="BAD85325.1"/>
    <property type="molecule type" value="Genomic_DNA"/>
</dbReference>
<evidence type="ECO:0000313" key="3">
    <source>
        <dbReference type="Proteomes" id="UP000000536"/>
    </source>
</evidence>
<gene>
    <name evidence="2" type="ordered locus">TK1136</name>
</gene>
<reference evidence="2 3" key="1">
    <citation type="journal article" date="2005" name="Genome Res.">
        <title>Complete genome sequence of the hyperthermophilic archaeon Thermococcus kodakaraensis KOD1 and comparison with Pyrococcus genomes.</title>
        <authorList>
            <person name="Fukui T."/>
            <person name="Atomi H."/>
            <person name="Kanai T."/>
            <person name="Matsumi R."/>
            <person name="Fujiwara S."/>
            <person name="Imanaka T."/>
        </authorList>
    </citation>
    <scope>NUCLEOTIDE SEQUENCE [LARGE SCALE GENOMIC DNA]</scope>
    <source>
        <strain evidence="3">ATCC BAA-918 / JCM 12380 / KOD1</strain>
    </source>
</reference>
<name>Q5JE79_THEKO</name>
<dbReference type="eggNOG" id="arCOG07135">
    <property type="taxonomic scope" value="Archaea"/>
</dbReference>
<dbReference type="InParanoid" id="Q5JE79"/>
<keyword evidence="1" id="KW-0175">Coiled coil</keyword>
<protein>
    <submittedName>
        <fullName evidence="2">Uncharacterized protein</fullName>
    </submittedName>
</protein>
<dbReference type="Proteomes" id="UP000000536">
    <property type="component" value="Chromosome"/>
</dbReference>
<accession>Q5JE79</accession>
<dbReference type="PATRIC" id="fig|69014.16.peg.1112"/>
<dbReference type="AlphaFoldDB" id="Q5JE79"/>
<evidence type="ECO:0000313" key="2">
    <source>
        <dbReference type="EMBL" id="BAD85325.1"/>
    </source>
</evidence>
<feature type="coiled-coil region" evidence="1">
    <location>
        <begin position="233"/>
        <end position="260"/>
    </location>
</feature>
<organism evidence="2 3">
    <name type="scientific">Thermococcus kodakarensis (strain ATCC BAA-918 / JCM 12380 / KOD1)</name>
    <name type="common">Pyrococcus kodakaraensis (strain KOD1)</name>
    <dbReference type="NCBI Taxonomy" id="69014"/>
    <lineage>
        <taxon>Archaea</taxon>
        <taxon>Methanobacteriati</taxon>
        <taxon>Methanobacteriota</taxon>
        <taxon>Thermococci</taxon>
        <taxon>Thermococcales</taxon>
        <taxon>Thermococcaceae</taxon>
        <taxon>Thermococcus</taxon>
    </lineage>
</organism>
<dbReference type="STRING" id="69014.TK1136"/>
<dbReference type="KEGG" id="tko:TK1136"/>
<dbReference type="EnsemblBacteria" id="BAD85325">
    <property type="protein sequence ID" value="BAD85325"/>
    <property type="gene ID" value="TK1136"/>
</dbReference>
<dbReference type="HOGENOM" id="CLU_815404_0_0_2"/>